<feature type="transmembrane region" description="Helical" evidence="1">
    <location>
        <begin position="69"/>
        <end position="90"/>
    </location>
</feature>
<dbReference type="EMBL" id="BNCJ01000001">
    <property type="protein sequence ID" value="GHF36372.1"/>
    <property type="molecule type" value="Genomic_DNA"/>
</dbReference>
<keyword evidence="3" id="KW-1185">Reference proteome</keyword>
<evidence type="ECO:0000256" key="1">
    <source>
        <dbReference type="SAM" id="Phobius"/>
    </source>
</evidence>
<reference evidence="2" key="1">
    <citation type="journal article" date="2014" name="Int. J. Syst. Evol. Microbiol.">
        <title>Complete genome sequence of Corynebacterium casei LMG S-19264T (=DSM 44701T), isolated from a smear-ripened cheese.</title>
        <authorList>
            <consortium name="US DOE Joint Genome Institute (JGI-PGF)"/>
            <person name="Walter F."/>
            <person name="Albersmeier A."/>
            <person name="Kalinowski J."/>
            <person name="Ruckert C."/>
        </authorList>
    </citation>
    <scope>NUCLEOTIDE SEQUENCE</scope>
    <source>
        <strain evidence="2">KCTC 42650</strain>
    </source>
</reference>
<name>A0A8J3M7N9_9RHOB</name>
<evidence type="ECO:0000313" key="3">
    <source>
        <dbReference type="Proteomes" id="UP000626220"/>
    </source>
</evidence>
<dbReference type="AlphaFoldDB" id="A0A8J3M7N9"/>
<reference evidence="2" key="2">
    <citation type="submission" date="2020-09" db="EMBL/GenBank/DDBJ databases">
        <authorList>
            <person name="Sun Q."/>
            <person name="Kim S."/>
        </authorList>
    </citation>
    <scope>NUCLEOTIDE SEQUENCE</scope>
    <source>
        <strain evidence="2">KCTC 42650</strain>
    </source>
</reference>
<accession>A0A8J3M7N9</accession>
<dbReference type="Proteomes" id="UP000626220">
    <property type="component" value="Unassembled WGS sequence"/>
</dbReference>
<keyword evidence="1" id="KW-0812">Transmembrane</keyword>
<protein>
    <submittedName>
        <fullName evidence="2">Uncharacterized protein</fullName>
    </submittedName>
</protein>
<organism evidence="2 3">
    <name type="scientific">Seohaeicola zhoushanensis</name>
    <dbReference type="NCBI Taxonomy" id="1569283"/>
    <lineage>
        <taxon>Bacteria</taxon>
        <taxon>Pseudomonadati</taxon>
        <taxon>Pseudomonadota</taxon>
        <taxon>Alphaproteobacteria</taxon>
        <taxon>Rhodobacterales</taxon>
        <taxon>Roseobacteraceae</taxon>
        <taxon>Seohaeicola</taxon>
    </lineage>
</organism>
<keyword evidence="1" id="KW-0472">Membrane</keyword>
<keyword evidence="1" id="KW-1133">Transmembrane helix</keyword>
<sequence>MSRRRLAVWTGQAAALLFGLMWVVLQWQVRPEAGGLALPQSSFASYSDAHLWNLGQVLVPEVLATYRAVLVWLDTAFILCFAAFVALAVWPRRWLLPLALAYALVDLTENRLILAGLEQPVTLPIRQAAAYPFTLLKFALFALCCGALLWVWWQNRVSQAGNRG</sequence>
<gene>
    <name evidence="2" type="ORF">GCM10017056_05250</name>
</gene>
<feature type="transmembrane region" description="Helical" evidence="1">
    <location>
        <begin position="135"/>
        <end position="153"/>
    </location>
</feature>
<dbReference type="RefSeq" id="WP_189678477.1">
    <property type="nucleotide sequence ID" value="NZ_BNCJ01000001.1"/>
</dbReference>
<evidence type="ECO:0000313" key="2">
    <source>
        <dbReference type="EMBL" id="GHF36372.1"/>
    </source>
</evidence>
<comment type="caution">
    <text evidence="2">The sequence shown here is derived from an EMBL/GenBank/DDBJ whole genome shotgun (WGS) entry which is preliminary data.</text>
</comment>
<proteinExistence type="predicted"/>